<reference evidence="3" key="1">
    <citation type="journal article" date="2021" name="IMA Fungus">
        <title>Genomic characterization of three marine fungi, including Emericellopsis atlantica sp. nov. with signatures of a generalist lifestyle and marine biomass degradation.</title>
        <authorList>
            <person name="Hagestad O.C."/>
            <person name="Hou L."/>
            <person name="Andersen J.H."/>
            <person name="Hansen E.H."/>
            <person name="Altermark B."/>
            <person name="Li C."/>
            <person name="Kuhnert E."/>
            <person name="Cox R.J."/>
            <person name="Crous P.W."/>
            <person name="Spatafora J.W."/>
            <person name="Lail K."/>
            <person name="Amirebrahimi M."/>
            <person name="Lipzen A."/>
            <person name="Pangilinan J."/>
            <person name="Andreopoulos W."/>
            <person name="Hayes R.D."/>
            <person name="Ng V."/>
            <person name="Grigoriev I.V."/>
            <person name="Jackson S.A."/>
            <person name="Sutton T.D.S."/>
            <person name="Dobson A.D.W."/>
            <person name="Rama T."/>
        </authorList>
    </citation>
    <scope>NUCLEOTIDE SEQUENCE</scope>
    <source>
        <strain evidence="3">TRa018bII</strain>
    </source>
</reference>
<keyword evidence="4" id="KW-1185">Reference proteome</keyword>
<feature type="repeat" description="PPR" evidence="2">
    <location>
        <begin position="526"/>
        <end position="561"/>
    </location>
</feature>
<dbReference type="OrthoDB" id="185373at2759"/>
<dbReference type="AlphaFoldDB" id="A0A9P7YM35"/>
<evidence type="ECO:0000313" key="3">
    <source>
        <dbReference type="EMBL" id="KAG9236184.1"/>
    </source>
</evidence>
<evidence type="ECO:0000256" key="1">
    <source>
        <dbReference type="ARBA" id="ARBA00007626"/>
    </source>
</evidence>
<evidence type="ECO:0000256" key="2">
    <source>
        <dbReference type="PROSITE-ProRule" id="PRU00708"/>
    </source>
</evidence>
<evidence type="ECO:0008006" key="5">
    <source>
        <dbReference type="Google" id="ProtNLM"/>
    </source>
</evidence>
<dbReference type="PANTHER" id="PTHR46128:SF329">
    <property type="entry name" value="MITOCHONDRIAL GROUP I INTRON SPLICING FACTOR DMR1"/>
    <property type="match status" value="1"/>
</dbReference>
<dbReference type="InterPro" id="IPR050872">
    <property type="entry name" value="PPR_P_subfamily"/>
</dbReference>
<dbReference type="Pfam" id="PF01535">
    <property type="entry name" value="PPR"/>
    <property type="match status" value="1"/>
</dbReference>
<evidence type="ECO:0000313" key="4">
    <source>
        <dbReference type="Proteomes" id="UP000824998"/>
    </source>
</evidence>
<dbReference type="PANTHER" id="PTHR46128">
    <property type="entry name" value="MITOCHONDRIAL GROUP I INTRON SPLICING FACTOR CCM1"/>
    <property type="match status" value="1"/>
</dbReference>
<dbReference type="Gene3D" id="1.25.40.10">
    <property type="entry name" value="Tetratricopeptide repeat domain"/>
    <property type="match status" value="2"/>
</dbReference>
<organism evidence="3 4">
    <name type="scientific">Amylocarpus encephaloides</name>
    <dbReference type="NCBI Taxonomy" id="45428"/>
    <lineage>
        <taxon>Eukaryota</taxon>
        <taxon>Fungi</taxon>
        <taxon>Dikarya</taxon>
        <taxon>Ascomycota</taxon>
        <taxon>Pezizomycotina</taxon>
        <taxon>Leotiomycetes</taxon>
        <taxon>Helotiales</taxon>
        <taxon>Helotiales incertae sedis</taxon>
        <taxon>Amylocarpus</taxon>
    </lineage>
</organism>
<comment type="caution">
    <text evidence="3">The sequence shown here is derived from an EMBL/GenBank/DDBJ whole genome shotgun (WGS) entry which is preliminary data.</text>
</comment>
<protein>
    <recommendedName>
        <fullName evidence="5">Pentacotripeptide-repeat region of PRORP domain-containing protein</fullName>
    </recommendedName>
</protein>
<sequence length="1068" mass="121747">MLERTAGCLETGSLRRLLPSSRKSVKSRRTLHSAFWNHAAGDLELPPLWAALVHGEDTRQEQVAQEQRNSASSGVLFLDFLYPVGTLNYIRSFSAWGLERKDGRAKNSLGRLGQRLYTTDNSANDEDIIPNEENAGAKDEAPLLVEDAETNSNDAQLALSQSSFRAEMDSLKENGYDQAWRQYLTLDGAGQNLVRKKILIYFSTSKRIVHAERSIVLFNSLTVFEKDCEAYSCVINAYILLRNLPDAIQLNKEALEKLHIPVGSAILFTHFVDHGHWTRACILWWEHEIWLKDNAGASNNILKGIQERTNFIELICSLVTFANIRFENSAFDSQFPRPILLVFATNLARMAFDVIFPDQFDKGQFLTLFRHLQRWSTIPPLEFEEIFRCLLSLGQKWLAIQIYRKIRQGQDFKFTRKTLHMLMRNFSFEHNIQGIQDVLDDFYRCYTKPSRLAYKWAMTELASRGDVETVRRLFDGYMLHYTSPERPMDDPGYLSSILQAHSKRGEVSEVIKVFDSITEQYGLQPNVMCWNILIASYCRLQDFDGAFGCFEAMTAQAGLTPSAYTFGTLMGIASERGDLEAVQILYRKAQSSKIQMTSPMVDCLVKVLLDNDDFPAAEDFCEKALEMPLKGSRTRMWNYLIVACGLHRDLESANRIVQRMSQAGVLQDEYTYAALMQTLAMVSQPTQAAAIMNEVLPRAGYEPSAFHYAVMMGAYLARGMIPKVFRMYDQYSKRKFLQPTASTNSLLIRAQVDRDSWLLQNGEEKDQIGRAVDMLLQTAFDPQDMADNARKTIPSNPLDIAYPTSLYGFVMYSLAQQGDFDAVTHLYERYKTLVPSNRHDTPPIQIISALLMTKYQMGDVKGVQQCWDLALSNSSTLQRSISPLAQSSENGVGSMTIRPSHKHQLNFAKCLSMYLRSLSWGGNHDQMIRIVDSLLQQGFVLDNHNWNTYVECLLSGKARVKTAFLVFEEKLMPKWTGWAKIRKAMPGVKSRLPMHIRNARKDARHLRPLTTTALAIAREHMRTKELAVESQASQYLLEDIERLCPKTLYLIQTMPFTDDMGELDMLEN</sequence>
<dbReference type="EMBL" id="MU251413">
    <property type="protein sequence ID" value="KAG9236184.1"/>
    <property type="molecule type" value="Genomic_DNA"/>
</dbReference>
<dbReference type="NCBIfam" id="TIGR00756">
    <property type="entry name" value="PPR"/>
    <property type="match status" value="1"/>
</dbReference>
<gene>
    <name evidence="3" type="ORF">BJ875DRAFT_239136</name>
</gene>
<dbReference type="PROSITE" id="PS51375">
    <property type="entry name" value="PPR"/>
    <property type="match status" value="1"/>
</dbReference>
<proteinExistence type="inferred from homology"/>
<dbReference type="Pfam" id="PF13041">
    <property type="entry name" value="PPR_2"/>
    <property type="match status" value="1"/>
</dbReference>
<dbReference type="SUPFAM" id="SSF48452">
    <property type="entry name" value="TPR-like"/>
    <property type="match status" value="1"/>
</dbReference>
<name>A0A9P7YM35_9HELO</name>
<dbReference type="Proteomes" id="UP000824998">
    <property type="component" value="Unassembled WGS sequence"/>
</dbReference>
<dbReference type="InterPro" id="IPR002885">
    <property type="entry name" value="PPR_rpt"/>
</dbReference>
<dbReference type="InterPro" id="IPR011990">
    <property type="entry name" value="TPR-like_helical_dom_sf"/>
</dbReference>
<accession>A0A9P7YM35</accession>
<comment type="similarity">
    <text evidence="1">Belongs to the PPR family. P subfamily.</text>
</comment>